<dbReference type="RefSeq" id="XP_007510440.1">
    <property type="nucleotide sequence ID" value="XM_007510378.1"/>
</dbReference>
<dbReference type="KEGG" id="bpg:Bathy10g03640"/>
<dbReference type="PANTHER" id="PTHR36330">
    <property type="entry name" value="LIPASE/LIPOOXYGENASE, PLAT/LH2 FAMILY PROTEIN"/>
    <property type="match status" value="1"/>
</dbReference>
<evidence type="ECO:0000313" key="3">
    <source>
        <dbReference type="Proteomes" id="UP000198341"/>
    </source>
</evidence>
<feature type="compositionally biased region" description="Polar residues" evidence="1">
    <location>
        <begin position="10"/>
        <end position="22"/>
    </location>
</feature>
<dbReference type="GeneID" id="19013439"/>
<dbReference type="EMBL" id="FO082269">
    <property type="protein sequence ID" value="CCO17973.1"/>
    <property type="molecule type" value="Genomic_DNA"/>
</dbReference>
<proteinExistence type="predicted"/>
<sequence length="414" mass="46640">MKKKKKTNRCRQTTSRNFTVASLKSDENDDDDDRTTTTTPVGMVVVKEEAKEKTIESSRVDFAMPNRLLSSENLTTDEIEDARFRTYTLHIRSGFPDKKKESSFDWEQPSALNVCIIGTDGRALMERIDSFTADGCEGRFNVPGKTDIVTFRAREVGKPTALWVSVEGKHVKSWTLDCISIVDTFDERPEENAINFPTKYYECDVVKAGALELRPGEVKKKSPEQIEMEREVSMHNYDAYKMRLFCFTAGIIAAGFTLEFTKGDIEQAKAFASGGVIGVLYMQMLTKSIDQFFSGVDDEEEKRKKSEREGEEGVKKKFSLESPFARLQKIADIVIGSTPVRMSVVAYFGYLAAQHFGADHCLGWTIFGFFSYKFAVFPATFSHFGDEEIDLESFEAMNAIPISSENAEGKFGPR</sequence>
<dbReference type="Proteomes" id="UP000198341">
    <property type="component" value="Chromosome 10"/>
</dbReference>
<accession>K8F8Q5</accession>
<dbReference type="PANTHER" id="PTHR36330:SF2">
    <property type="entry name" value="LIPASE_LIPOOXYGENASE, PLAT_LH2 FAMILY PROTEIN"/>
    <property type="match status" value="1"/>
</dbReference>
<protein>
    <submittedName>
        <fullName evidence="2">Uncharacterized protein</fullName>
    </submittedName>
</protein>
<organism evidence="2 3">
    <name type="scientific">Bathycoccus prasinos</name>
    <dbReference type="NCBI Taxonomy" id="41875"/>
    <lineage>
        <taxon>Eukaryota</taxon>
        <taxon>Viridiplantae</taxon>
        <taxon>Chlorophyta</taxon>
        <taxon>Mamiellophyceae</taxon>
        <taxon>Mamiellales</taxon>
        <taxon>Bathycoccaceae</taxon>
        <taxon>Bathycoccus</taxon>
    </lineage>
</organism>
<dbReference type="OrthoDB" id="2018869at2759"/>
<dbReference type="AlphaFoldDB" id="K8F8Q5"/>
<evidence type="ECO:0000313" key="2">
    <source>
        <dbReference type="EMBL" id="CCO17973.1"/>
    </source>
</evidence>
<evidence type="ECO:0000256" key="1">
    <source>
        <dbReference type="SAM" id="MobiDB-lite"/>
    </source>
</evidence>
<gene>
    <name evidence="2" type="ordered locus">Bathy10g03640</name>
</gene>
<reference evidence="2 3" key="1">
    <citation type="submission" date="2011-10" db="EMBL/GenBank/DDBJ databases">
        <authorList>
            <person name="Genoscope - CEA"/>
        </authorList>
    </citation>
    <scope>NUCLEOTIDE SEQUENCE [LARGE SCALE GENOMIC DNA]</scope>
    <source>
        <strain evidence="2 3">RCC 1105</strain>
    </source>
</reference>
<feature type="region of interest" description="Disordered" evidence="1">
    <location>
        <begin position="1"/>
        <end position="39"/>
    </location>
</feature>
<keyword evidence="3" id="KW-1185">Reference proteome</keyword>
<name>K8F8Q5_9CHLO</name>